<dbReference type="Pfam" id="PF00126">
    <property type="entry name" value="HTH_1"/>
    <property type="match status" value="1"/>
</dbReference>
<name>A0A1H9E8G5_9GAMM</name>
<dbReference type="InterPro" id="IPR008995">
    <property type="entry name" value="Mo/tungstate-bd_C_term_dom"/>
</dbReference>
<dbReference type="PIRSF" id="PIRSF005763">
    <property type="entry name" value="Txn_reg_ModE"/>
    <property type="match status" value="1"/>
</dbReference>
<comment type="similarity">
    <text evidence="1 5">Belongs to the ModE family.</text>
</comment>
<dbReference type="InterPro" id="IPR016462">
    <property type="entry name" value="ModE"/>
</dbReference>
<evidence type="ECO:0000256" key="1">
    <source>
        <dbReference type="ARBA" id="ARBA00008110"/>
    </source>
</evidence>
<evidence type="ECO:0000313" key="9">
    <source>
        <dbReference type="Proteomes" id="UP000198749"/>
    </source>
</evidence>
<dbReference type="InterPro" id="IPR036390">
    <property type="entry name" value="WH_DNA-bd_sf"/>
</dbReference>
<dbReference type="InterPro" id="IPR004606">
    <property type="entry name" value="Mop_domain"/>
</dbReference>
<dbReference type="OrthoDB" id="9800709at2"/>
<feature type="domain" description="Mop" evidence="7">
    <location>
        <begin position="196"/>
        <end position="262"/>
    </location>
</feature>
<keyword evidence="2 5" id="KW-0813">Transport</keyword>
<dbReference type="PROSITE" id="PS51866">
    <property type="entry name" value="MOP"/>
    <property type="match status" value="2"/>
</dbReference>
<dbReference type="Gene3D" id="2.40.50.100">
    <property type="match status" value="2"/>
</dbReference>
<evidence type="ECO:0000259" key="7">
    <source>
        <dbReference type="PROSITE" id="PS51866"/>
    </source>
</evidence>
<protein>
    <submittedName>
        <fullName evidence="8">Molybdate transport system regulatory protein</fullName>
    </submittedName>
</protein>
<sequence length="264" mass="28624">MKTPTGQKQDKGPLMDRGRKYDHLELLEQIDASGSITAAASLMGMSYKTAWDAVEAINNLAEAPLVERRVGGRNGGGAVLTVNGRRLVSAYRRLDKERQQVLNQLNQVMEDFEAYYKIIRKYDLKTSARNQFSGRVKAIKQGGVNAEVVLDIGGGDEIVANITCDSVEHLELKVGDEAYAMIKSSWVILTSNNNLKTSSRNKLTGKVVRCHEGAVNAEVIVELPGGKTLTSIITNESVTDMGLKVGSEVTALIKSSNVILAVAC</sequence>
<dbReference type="GO" id="GO:0015689">
    <property type="term" value="P:molybdate ion transport"/>
    <property type="evidence" value="ECO:0007669"/>
    <property type="project" value="UniProtKB-UniRule"/>
</dbReference>
<dbReference type="EMBL" id="FOGB01000002">
    <property type="protein sequence ID" value="SEQ22020.1"/>
    <property type="molecule type" value="Genomic_DNA"/>
</dbReference>
<feature type="region of interest" description="Required for dimer formation and molybdate binding" evidence="6">
    <location>
        <begin position="126"/>
        <end position="134"/>
    </location>
</feature>
<proteinExistence type="inferred from homology"/>
<evidence type="ECO:0000256" key="3">
    <source>
        <dbReference type="ARBA" id="ARBA00022505"/>
    </source>
</evidence>
<keyword evidence="4" id="KW-0677">Repeat</keyword>
<evidence type="ECO:0000313" key="8">
    <source>
        <dbReference type="EMBL" id="SEQ22020.1"/>
    </source>
</evidence>
<dbReference type="GO" id="GO:0003700">
    <property type="term" value="F:DNA-binding transcription factor activity"/>
    <property type="evidence" value="ECO:0007669"/>
    <property type="project" value="InterPro"/>
</dbReference>
<dbReference type="GO" id="GO:0030151">
    <property type="term" value="F:molybdenum ion binding"/>
    <property type="evidence" value="ECO:0007669"/>
    <property type="project" value="UniProtKB-UniRule"/>
</dbReference>
<dbReference type="InterPro" id="IPR036388">
    <property type="entry name" value="WH-like_DNA-bd_sf"/>
</dbReference>
<dbReference type="InterPro" id="IPR005116">
    <property type="entry name" value="Transp-assoc_OB_typ1"/>
</dbReference>
<dbReference type="Gene3D" id="1.10.10.10">
    <property type="entry name" value="Winged helix-like DNA-binding domain superfamily/Winged helix DNA-binding domain"/>
    <property type="match status" value="1"/>
</dbReference>
<feature type="domain" description="Mop" evidence="7">
    <location>
        <begin position="125"/>
        <end position="191"/>
    </location>
</feature>
<dbReference type="InterPro" id="IPR000847">
    <property type="entry name" value="LysR_HTH_N"/>
</dbReference>
<dbReference type="STRING" id="355243.SAMN03080615_00758"/>
<evidence type="ECO:0000256" key="2">
    <source>
        <dbReference type="ARBA" id="ARBA00022448"/>
    </source>
</evidence>
<dbReference type="PANTHER" id="PTHR30432">
    <property type="entry name" value="TRANSCRIPTIONAL REGULATOR MODE"/>
    <property type="match status" value="1"/>
</dbReference>
<dbReference type="NCBIfam" id="TIGR00638">
    <property type="entry name" value="Mop"/>
    <property type="match status" value="2"/>
</dbReference>
<dbReference type="Pfam" id="PF03459">
    <property type="entry name" value="TOBE"/>
    <property type="match status" value="2"/>
</dbReference>
<dbReference type="RefSeq" id="WP_091354244.1">
    <property type="nucleotide sequence ID" value="NZ_AP025284.1"/>
</dbReference>
<accession>A0A1H9E8G5</accession>
<evidence type="ECO:0000256" key="5">
    <source>
        <dbReference type="PIRNR" id="PIRNR005763"/>
    </source>
</evidence>
<evidence type="ECO:0000256" key="4">
    <source>
        <dbReference type="ARBA" id="ARBA00022737"/>
    </source>
</evidence>
<dbReference type="AlphaFoldDB" id="A0A1H9E8G5"/>
<evidence type="ECO:0000256" key="6">
    <source>
        <dbReference type="PIRSR" id="PIRSR005763-1"/>
    </source>
</evidence>
<reference evidence="9" key="1">
    <citation type="submission" date="2016-10" db="EMBL/GenBank/DDBJ databases">
        <authorList>
            <person name="Varghese N."/>
            <person name="Submissions S."/>
        </authorList>
    </citation>
    <scope>NUCLEOTIDE SEQUENCE [LARGE SCALE GENOMIC DNA]</scope>
    <source>
        <strain evidence="9">DSM 18887</strain>
    </source>
</reference>
<organism evidence="8 9">
    <name type="scientific">Amphritea atlantica</name>
    <dbReference type="NCBI Taxonomy" id="355243"/>
    <lineage>
        <taxon>Bacteria</taxon>
        <taxon>Pseudomonadati</taxon>
        <taxon>Pseudomonadota</taxon>
        <taxon>Gammaproteobacteria</taxon>
        <taxon>Oceanospirillales</taxon>
        <taxon>Oceanospirillaceae</taxon>
        <taxon>Amphritea</taxon>
    </lineage>
</organism>
<dbReference type="SUPFAM" id="SSF46785">
    <property type="entry name" value="Winged helix' DNA-binding domain"/>
    <property type="match status" value="1"/>
</dbReference>
<dbReference type="InterPro" id="IPR051815">
    <property type="entry name" value="Molybdate_resp_trans_reg"/>
</dbReference>
<keyword evidence="3 5" id="KW-0500">Molybdenum</keyword>
<gene>
    <name evidence="8" type="ORF">SAMN03080615_00758</name>
</gene>
<dbReference type="Proteomes" id="UP000198749">
    <property type="component" value="Unassembled WGS sequence"/>
</dbReference>
<dbReference type="SUPFAM" id="SSF50331">
    <property type="entry name" value="MOP-like"/>
    <property type="match status" value="2"/>
</dbReference>
<keyword evidence="9" id="KW-1185">Reference proteome</keyword>
<dbReference type="PANTHER" id="PTHR30432:SF1">
    <property type="entry name" value="DNA-BINDING TRANSCRIPTIONAL DUAL REGULATOR MODE"/>
    <property type="match status" value="1"/>
</dbReference>